<keyword evidence="6 7" id="KW-0472">Membrane</keyword>
<dbReference type="Proteomes" id="UP000037660">
    <property type="component" value="Unassembled WGS sequence"/>
</dbReference>
<dbReference type="PANTHER" id="PTHR42829">
    <property type="entry name" value="NADH-UBIQUINONE OXIDOREDUCTASE CHAIN 5"/>
    <property type="match status" value="1"/>
</dbReference>
<dbReference type="EMBL" id="BBYR01000007">
    <property type="protein sequence ID" value="GAP34345.1"/>
    <property type="molecule type" value="Genomic_DNA"/>
</dbReference>
<evidence type="ECO:0000256" key="7">
    <source>
        <dbReference type="HAMAP-Rule" id="MF_00862"/>
    </source>
</evidence>
<dbReference type="HAMAP" id="MF_00862">
    <property type="entry name" value="DabB"/>
    <property type="match status" value="1"/>
</dbReference>
<dbReference type="GO" id="GO:0005886">
    <property type="term" value="C:plasma membrane"/>
    <property type="evidence" value="ECO:0007669"/>
    <property type="project" value="UniProtKB-SubCell"/>
</dbReference>
<evidence type="ECO:0000256" key="2">
    <source>
        <dbReference type="ARBA" id="ARBA00022448"/>
    </source>
</evidence>
<evidence type="ECO:0000313" key="10">
    <source>
        <dbReference type="EMBL" id="GAP34345.1"/>
    </source>
</evidence>
<dbReference type="Pfam" id="PF00361">
    <property type="entry name" value="Proton_antipo_M"/>
    <property type="match status" value="1"/>
</dbReference>
<evidence type="ECO:0000256" key="8">
    <source>
        <dbReference type="RuleBase" id="RU000320"/>
    </source>
</evidence>
<reference evidence="11" key="1">
    <citation type="submission" date="2015-07" db="EMBL/GenBank/DDBJ databases">
        <title>Discovery of a poly(ethylene terephthalate assimilation.</title>
        <authorList>
            <person name="Yoshida S."/>
            <person name="Hiraga K."/>
            <person name="Takehana T."/>
            <person name="Taniguchi I."/>
            <person name="Yamaji H."/>
            <person name="Maeda Y."/>
            <person name="Toyohara K."/>
            <person name="Miyamoto K."/>
            <person name="Kimura Y."/>
            <person name="Oda K."/>
        </authorList>
    </citation>
    <scope>NUCLEOTIDE SEQUENCE [LARGE SCALE GENOMIC DNA]</scope>
    <source>
        <strain evidence="11">NBRC 110686 / TISTR 2288 / 201-F6</strain>
    </source>
</reference>
<reference evidence="10 11" key="2">
    <citation type="journal article" date="2016" name="Science">
        <title>A bacterium that degrades and assimilates poly(ethylene terephthalate).</title>
        <authorList>
            <person name="Yoshida S."/>
            <person name="Hiraga K."/>
            <person name="Takehana T."/>
            <person name="Taniguchi I."/>
            <person name="Yamaji H."/>
            <person name="Maeda Y."/>
            <person name="Toyohara K."/>
            <person name="Miyamoto K."/>
            <person name="Kimura Y."/>
            <person name="Oda K."/>
        </authorList>
    </citation>
    <scope>NUCLEOTIDE SEQUENCE [LARGE SCALE GENOMIC DNA]</scope>
    <source>
        <strain evidence="11">NBRC 110686 / TISTR 2288 / 201-F6</strain>
    </source>
</reference>
<dbReference type="InterPro" id="IPR001750">
    <property type="entry name" value="ND/Mrp_TM"/>
</dbReference>
<dbReference type="PRINTS" id="PR01434">
    <property type="entry name" value="NADHDHGNASE5"/>
</dbReference>
<evidence type="ECO:0000256" key="3">
    <source>
        <dbReference type="ARBA" id="ARBA00022475"/>
    </source>
</evidence>
<protein>
    <recommendedName>
        <fullName evidence="7">Probable inorganic carbon transporter subunit DabB</fullName>
    </recommendedName>
</protein>
<feature type="domain" description="NADH:quinone oxidoreductase/Mrp antiporter transmembrane" evidence="9">
    <location>
        <begin position="150"/>
        <end position="406"/>
    </location>
</feature>
<dbReference type="AlphaFoldDB" id="A0A0K8NWM5"/>
<sequence length="533" mass="55187">MVLFIEFYRIDRHRHHSGIPIRSAAMPPLAALPGLCALLPPLLMLAALPQRPGAAAGWRRFHALAVAALLASLASLGLQLGLPAATPAAASPLPGLAAGQLGAWVAVLVQVLGTVIGAVSSRSLEGEPRQPRFIAALAGVLAAVQLLLLADHWLVLIAAWAGVGLALQPLLCFYDDRPFARLAAHKKRVADRLADLLLLAAAGLAWQAVGSGSLPALWQHLATQAASPGLQAAAVCLALAVVLRTALLPVHGWLLQVMEAPTPVSALLHAGVVNLGGFVLIRFAPLLEAVPAARALLVALGLATAVLAGFVMLTRVSIKLRLAWSTVAQMGFMVMECGLGLYTLALLHLLGHSLYKAQAFLAAAGAVEDTRRRLLRPAVAPSVASLVMAPAGAAALVFGLAALAPAAWPAWWSGVLALAWAPLLWLPATRGPDEPGALRRLLGAAATLAALTLAALLGHALPFGVADAPLAAAGPAVLAGLGALYGGLALLQARPQALAGWRRWSYAGFYVDEFATRAALRLWPTRWMPAASD</sequence>
<dbReference type="GO" id="GO:0008137">
    <property type="term" value="F:NADH dehydrogenase (ubiquinone) activity"/>
    <property type="evidence" value="ECO:0007669"/>
    <property type="project" value="InterPro"/>
</dbReference>
<feature type="transmembrane region" description="Helical" evidence="7">
    <location>
        <begin position="30"/>
        <end position="49"/>
    </location>
</feature>
<gene>
    <name evidence="7" type="primary">dabB</name>
    <name evidence="10" type="ORF">ISF6_4520</name>
</gene>
<dbReference type="PANTHER" id="PTHR42829:SF1">
    <property type="entry name" value="INORGANIC CARBON TRANSPORTER SUBUNIT DABB-RELATED"/>
    <property type="match status" value="1"/>
</dbReference>
<dbReference type="GO" id="GO:0042773">
    <property type="term" value="P:ATP synthesis coupled electron transport"/>
    <property type="evidence" value="ECO:0007669"/>
    <property type="project" value="InterPro"/>
</dbReference>
<evidence type="ECO:0000256" key="5">
    <source>
        <dbReference type="ARBA" id="ARBA00022989"/>
    </source>
</evidence>
<feature type="transmembrane region" description="Helical" evidence="7">
    <location>
        <begin position="410"/>
        <end position="429"/>
    </location>
</feature>
<comment type="similarity">
    <text evidence="7">Belongs to the inorganic carbon transporter (TC 9.A.2) DabB family.</text>
</comment>
<feature type="transmembrane region" description="Helical" evidence="7">
    <location>
        <begin position="101"/>
        <end position="121"/>
    </location>
</feature>
<feature type="transmembrane region" description="Helical" evidence="7">
    <location>
        <begin position="266"/>
        <end position="287"/>
    </location>
</feature>
<keyword evidence="11" id="KW-1185">Reference proteome</keyword>
<dbReference type="GO" id="GO:0015990">
    <property type="term" value="P:electron transport coupled proton transport"/>
    <property type="evidence" value="ECO:0007669"/>
    <property type="project" value="TreeGrafter"/>
</dbReference>
<comment type="subcellular location">
    <subcellularLocation>
        <location evidence="7">Cell membrane</location>
        <topology evidence="7">Multi-pass membrane protein</topology>
    </subcellularLocation>
    <subcellularLocation>
        <location evidence="1">Endomembrane system</location>
        <topology evidence="1">Multi-pass membrane protein</topology>
    </subcellularLocation>
    <subcellularLocation>
        <location evidence="8">Membrane</location>
        <topology evidence="8">Multi-pass membrane protein</topology>
    </subcellularLocation>
</comment>
<evidence type="ECO:0000256" key="6">
    <source>
        <dbReference type="ARBA" id="ARBA00023136"/>
    </source>
</evidence>
<accession>A0A0K8NWM5</accession>
<feature type="transmembrane region" description="Helical" evidence="7">
    <location>
        <begin position="133"/>
        <end position="150"/>
    </location>
</feature>
<feature type="transmembrane region" description="Helical" evidence="7">
    <location>
        <begin position="196"/>
        <end position="218"/>
    </location>
</feature>
<feature type="transmembrane region" description="Helical" evidence="7">
    <location>
        <begin position="230"/>
        <end position="254"/>
    </location>
</feature>
<feature type="transmembrane region" description="Helical" evidence="7">
    <location>
        <begin position="379"/>
        <end position="404"/>
    </location>
</feature>
<keyword evidence="3 7" id="KW-1003">Cell membrane</keyword>
<proteinExistence type="inferred from homology"/>
<dbReference type="GO" id="GO:0012505">
    <property type="term" value="C:endomembrane system"/>
    <property type="evidence" value="ECO:0007669"/>
    <property type="project" value="UniProtKB-SubCell"/>
</dbReference>
<comment type="caution">
    <text evidence="10">The sequence shown here is derived from an EMBL/GenBank/DDBJ whole genome shotgun (WGS) entry which is preliminary data.</text>
</comment>
<evidence type="ECO:0000256" key="4">
    <source>
        <dbReference type="ARBA" id="ARBA00022692"/>
    </source>
</evidence>
<dbReference type="GO" id="GO:0003954">
    <property type="term" value="F:NADH dehydrogenase activity"/>
    <property type="evidence" value="ECO:0007669"/>
    <property type="project" value="TreeGrafter"/>
</dbReference>
<evidence type="ECO:0000259" key="9">
    <source>
        <dbReference type="Pfam" id="PF00361"/>
    </source>
</evidence>
<evidence type="ECO:0000313" key="11">
    <source>
        <dbReference type="Proteomes" id="UP000037660"/>
    </source>
</evidence>
<comment type="function">
    <text evidence="7">Part of an energy-coupled inorganic carbon pump.</text>
</comment>
<dbReference type="InterPro" id="IPR046396">
    <property type="entry name" value="Transporter_DabB"/>
</dbReference>
<evidence type="ECO:0000256" key="1">
    <source>
        <dbReference type="ARBA" id="ARBA00004127"/>
    </source>
</evidence>
<dbReference type="STRING" id="1547922.ISF6_4520"/>
<keyword evidence="5 7" id="KW-1133">Transmembrane helix</keyword>
<organism evidence="10 11">
    <name type="scientific">Piscinibacter sakaiensis</name>
    <name type="common">Ideonella sakaiensis</name>
    <dbReference type="NCBI Taxonomy" id="1547922"/>
    <lineage>
        <taxon>Bacteria</taxon>
        <taxon>Pseudomonadati</taxon>
        <taxon>Pseudomonadota</taxon>
        <taxon>Betaproteobacteria</taxon>
        <taxon>Burkholderiales</taxon>
        <taxon>Sphaerotilaceae</taxon>
        <taxon>Piscinibacter</taxon>
    </lineage>
</organism>
<name>A0A0K8NWM5_PISS1</name>
<dbReference type="NCBIfam" id="NF006029">
    <property type="entry name" value="PRK08168.1"/>
    <property type="match status" value="1"/>
</dbReference>
<dbReference type="InterPro" id="IPR003945">
    <property type="entry name" value="NU5C-like"/>
</dbReference>
<feature type="transmembrane region" description="Helical" evidence="7">
    <location>
        <begin position="473"/>
        <end position="493"/>
    </location>
</feature>
<feature type="transmembrane region" description="Helical" evidence="7">
    <location>
        <begin position="441"/>
        <end position="461"/>
    </location>
</feature>
<comment type="subunit">
    <text evidence="7">Forms a complex with DabA.</text>
</comment>
<keyword evidence="4 7" id="KW-0812">Transmembrane</keyword>
<feature type="transmembrane region" description="Helical" evidence="7">
    <location>
        <begin position="293"/>
        <end position="313"/>
    </location>
</feature>
<feature type="transmembrane region" description="Helical" evidence="7">
    <location>
        <begin position="322"/>
        <end position="343"/>
    </location>
</feature>
<feature type="transmembrane region" description="Helical" evidence="7">
    <location>
        <begin position="61"/>
        <end position="81"/>
    </location>
</feature>
<keyword evidence="2 7" id="KW-0813">Transport</keyword>